<dbReference type="PANTHER" id="PTHR31225:SF94">
    <property type="entry name" value="ALPHA-FARNESENE SYNTHASE"/>
    <property type="match status" value="1"/>
</dbReference>
<dbReference type="GO" id="GO:0000287">
    <property type="term" value="F:magnesium ion binding"/>
    <property type="evidence" value="ECO:0007669"/>
    <property type="project" value="InterPro"/>
</dbReference>
<dbReference type="InterPro" id="IPR005630">
    <property type="entry name" value="Terpene_synthase_metal-bd"/>
</dbReference>
<dbReference type="GO" id="GO:0010333">
    <property type="term" value="F:terpene synthase activity"/>
    <property type="evidence" value="ECO:0007669"/>
    <property type="project" value="InterPro"/>
</dbReference>
<dbReference type="SUPFAM" id="SSF48576">
    <property type="entry name" value="Terpenoid synthases"/>
    <property type="match status" value="1"/>
</dbReference>
<dbReference type="FunFam" id="1.10.600.10:FF:000007">
    <property type="entry name" value="Isoprene synthase, chloroplastic"/>
    <property type="match status" value="1"/>
</dbReference>
<dbReference type="OrthoDB" id="1936865at2759"/>
<dbReference type="SFLD" id="SFLDS00005">
    <property type="entry name" value="Isoprenoid_Synthase_Type_I"/>
    <property type="match status" value="1"/>
</dbReference>
<evidence type="ECO:0000313" key="4">
    <source>
        <dbReference type="EMBL" id="KAJ4981115.1"/>
    </source>
</evidence>
<feature type="domain" description="Terpene synthase N-terminal" evidence="2">
    <location>
        <begin position="40"/>
        <end position="215"/>
    </location>
</feature>
<dbReference type="Pfam" id="PF01397">
    <property type="entry name" value="Terpene_synth"/>
    <property type="match status" value="1"/>
</dbReference>
<keyword evidence="1" id="KW-0479">Metal-binding</keyword>
<dbReference type="CDD" id="cd00684">
    <property type="entry name" value="Terpene_cyclase_plant_C1"/>
    <property type="match status" value="1"/>
</dbReference>
<dbReference type="Proteomes" id="UP001141806">
    <property type="component" value="Unassembled WGS sequence"/>
</dbReference>
<accession>A0A9Q0R2M0</accession>
<dbReference type="GO" id="GO:0016102">
    <property type="term" value="P:diterpenoid biosynthetic process"/>
    <property type="evidence" value="ECO:0007669"/>
    <property type="project" value="InterPro"/>
</dbReference>
<evidence type="ECO:0000313" key="5">
    <source>
        <dbReference type="Proteomes" id="UP001141806"/>
    </source>
</evidence>
<dbReference type="InterPro" id="IPR050148">
    <property type="entry name" value="Terpene_synthase-like"/>
</dbReference>
<dbReference type="InterPro" id="IPR008949">
    <property type="entry name" value="Isoprenoid_synthase_dom_sf"/>
</dbReference>
<evidence type="ECO:0000256" key="1">
    <source>
        <dbReference type="ARBA" id="ARBA00022723"/>
    </source>
</evidence>
<protein>
    <submittedName>
        <fullName evidence="4">Uncharacterized protein</fullName>
    </submittedName>
</protein>
<dbReference type="SUPFAM" id="SSF48239">
    <property type="entry name" value="Terpenoid cyclases/Protein prenyltransferases"/>
    <property type="match status" value="1"/>
</dbReference>
<organism evidence="4 5">
    <name type="scientific">Protea cynaroides</name>
    <dbReference type="NCBI Taxonomy" id="273540"/>
    <lineage>
        <taxon>Eukaryota</taxon>
        <taxon>Viridiplantae</taxon>
        <taxon>Streptophyta</taxon>
        <taxon>Embryophyta</taxon>
        <taxon>Tracheophyta</taxon>
        <taxon>Spermatophyta</taxon>
        <taxon>Magnoliopsida</taxon>
        <taxon>Proteales</taxon>
        <taxon>Proteaceae</taxon>
        <taxon>Protea</taxon>
    </lineage>
</organism>
<dbReference type="SFLD" id="SFLDG01019">
    <property type="entry name" value="Terpene_Cyclase_Like_1_C_Termi"/>
    <property type="match status" value="1"/>
</dbReference>
<dbReference type="FunFam" id="1.50.10.130:FF:000001">
    <property type="entry name" value="Isoprene synthase, chloroplastic"/>
    <property type="match status" value="1"/>
</dbReference>
<dbReference type="PANTHER" id="PTHR31225">
    <property type="entry name" value="OS04G0344100 PROTEIN-RELATED"/>
    <property type="match status" value="1"/>
</dbReference>
<dbReference type="InterPro" id="IPR008930">
    <property type="entry name" value="Terpenoid_cyclase/PrenylTrfase"/>
</dbReference>
<evidence type="ECO:0000259" key="3">
    <source>
        <dbReference type="Pfam" id="PF03936"/>
    </source>
</evidence>
<dbReference type="InterPro" id="IPR036965">
    <property type="entry name" value="Terpene_synth_N_sf"/>
</dbReference>
<dbReference type="AlphaFoldDB" id="A0A9Q0R2M0"/>
<dbReference type="InterPro" id="IPR034741">
    <property type="entry name" value="Terpene_cyclase-like_1_C"/>
</dbReference>
<keyword evidence="5" id="KW-1185">Reference proteome</keyword>
<sequence>MYNIIAMPKRITMDNIIVTPKRVSNDNEQMRRTANYNPNIWDYDFVQSIRSKFAGVTYIRPVEKLKKDVRYMLINNNERATLAQLDLIDDLQRLGLEYHFEKEIKEAMDALKSVINNSGIIDDDVHSTAFCFRLLRQHGYFVSQDVFNCFMDETGNFMTSLSQDVKGMLSLYKASHLALEGENMMDKAQAFSSKTLKDLKRNMDPYLAEQVSHALEVPSHWRVQWYEARWYINAYERRKHINSTLLELAKLNFNMVQAIHQGELKEISRWWKEEGFAEKFSFARHRLVECFLWSVGIVFEPQYGCLRKWLTKIMNLIILIDDIYDIYGTLDELQQFTDAVDRWDDKKIEHLPDYMKICFVALYEMTDEINSGIQKYQNRNIKTHLKKVWTDFCKALLLEAKWYNSGYSPSLQEYLDNAWISSSVSILLVHAYFVVAYDRSDDEVGFLESNQDLLYYPSMILRLCNDLGTSAAELERGDAPSSILCYMREAEVSEERAREHIKAMIVDSWKKMNENCISHSSHLPPIFLTISNNIARVFHCVYQYGDGVGVQDRETKNDVLTLLLQPLQVHLDKIHSN</sequence>
<dbReference type="InterPro" id="IPR044814">
    <property type="entry name" value="Terpene_cyclase_plant_C1"/>
</dbReference>
<proteinExistence type="predicted"/>
<dbReference type="Gene3D" id="1.10.600.10">
    <property type="entry name" value="Farnesyl Diphosphate Synthase"/>
    <property type="match status" value="1"/>
</dbReference>
<name>A0A9Q0R2M0_9MAGN</name>
<reference evidence="4" key="1">
    <citation type="journal article" date="2023" name="Plant J.">
        <title>The genome of the king protea, Protea cynaroides.</title>
        <authorList>
            <person name="Chang J."/>
            <person name="Duong T.A."/>
            <person name="Schoeman C."/>
            <person name="Ma X."/>
            <person name="Roodt D."/>
            <person name="Barker N."/>
            <person name="Li Z."/>
            <person name="Van de Peer Y."/>
            <person name="Mizrachi E."/>
        </authorList>
    </citation>
    <scope>NUCLEOTIDE SEQUENCE</scope>
    <source>
        <tissue evidence="4">Young leaves</tissue>
    </source>
</reference>
<feature type="domain" description="Terpene synthase metal-binding" evidence="3">
    <location>
        <begin position="272"/>
        <end position="511"/>
    </location>
</feature>
<comment type="caution">
    <text evidence="4">The sequence shown here is derived from an EMBL/GenBank/DDBJ whole genome shotgun (WGS) entry which is preliminary data.</text>
</comment>
<evidence type="ECO:0000259" key="2">
    <source>
        <dbReference type="Pfam" id="PF01397"/>
    </source>
</evidence>
<dbReference type="Gene3D" id="1.50.10.130">
    <property type="entry name" value="Terpene synthase, N-terminal domain"/>
    <property type="match status" value="1"/>
</dbReference>
<dbReference type="EMBL" id="JAMYWD010000001">
    <property type="protein sequence ID" value="KAJ4981115.1"/>
    <property type="molecule type" value="Genomic_DNA"/>
</dbReference>
<dbReference type="Pfam" id="PF03936">
    <property type="entry name" value="Terpene_synth_C"/>
    <property type="match status" value="1"/>
</dbReference>
<dbReference type="InterPro" id="IPR001906">
    <property type="entry name" value="Terpene_synth_N"/>
</dbReference>
<gene>
    <name evidence="4" type="ORF">NE237_031952</name>
</gene>